<dbReference type="HOGENOM" id="CLU_062297_2_0_1"/>
<dbReference type="GeneID" id="25364689"/>
<dbReference type="AlphaFoldDB" id="A0A074ZFS3"/>
<evidence type="ECO:0000256" key="1">
    <source>
        <dbReference type="SAM" id="MobiDB-lite"/>
    </source>
</evidence>
<protein>
    <recommendedName>
        <fullName evidence="2">Oxidoreductase-like domain-containing protein</fullName>
    </recommendedName>
</protein>
<feature type="compositionally biased region" description="Basic and acidic residues" evidence="1">
    <location>
        <begin position="194"/>
        <end position="209"/>
    </location>
</feature>
<dbReference type="STRING" id="1043005.A0A074ZFS3"/>
<dbReference type="PANTHER" id="PTHR21193">
    <property type="entry name" value="OXIDOREDUCTASE-LIKE DOMAIN-CONTAINING PROTEIN 1"/>
    <property type="match status" value="1"/>
</dbReference>
<evidence type="ECO:0000313" key="4">
    <source>
        <dbReference type="Proteomes" id="UP000030641"/>
    </source>
</evidence>
<sequence length="238" mass="26933">MERSIVRHAIRQIRCRPTLLHRRTLEPLRYARYRSTDDKSNNQVYPLTGYYADMLSSPRTLKASLSETPKEQVQPATQIVPTPPPSTSSIPKTDKEETIEKARIVFGSRLASPGEVDKEKEAKSQEIAGIIVPPKPKEPEADDCCMSGCVNCVWEIYREEVEEWKAASEKARGQIEVQRKEKGEDVGAEMPKNIQKDDDDGKGKEKDPFADVPIGMREFMRMEKMLKDKQAAQQVKGG</sequence>
<feature type="domain" description="Oxidoreductase-like" evidence="2">
    <location>
        <begin position="127"/>
        <end position="172"/>
    </location>
</feature>
<proteinExistence type="predicted"/>
<evidence type="ECO:0000313" key="3">
    <source>
        <dbReference type="EMBL" id="KEQ97461.1"/>
    </source>
</evidence>
<dbReference type="InterPro" id="IPR039251">
    <property type="entry name" value="OXLD1"/>
</dbReference>
<keyword evidence="4" id="KW-1185">Reference proteome</keyword>
<dbReference type="Proteomes" id="UP000030641">
    <property type="component" value="Unassembled WGS sequence"/>
</dbReference>
<dbReference type="PANTHER" id="PTHR21193:SF3">
    <property type="entry name" value="OXIDOREDUCTASE-LIKE DOMAIN-CONTAINING PROTEIN 1"/>
    <property type="match status" value="1"/>
</dbReference>
<feature type="region of interest" description="Disordered" evidence="1">
    <location>
        <begin position="64"/>
        <end position="95"/>
    </location>
</feature>
<dbReference type="Pfam" id="PF09791">
    <property type="entry name" value="Oxidored-like"/>
    <property type="match status" value="1"/>
</dbReference>
<feature type="compositionally biased region" description="Basic and acidic residues" evidence="1">
    <location>
        <begin position="173"/>
        <end position="185"/>
    </location>
</feature>
<evidence type="ECO:0000259" key="2">
    <source>
        <dbReference type="Pfam" id="PF09791"/>
    </source>
</evidence>
<dbReference type="InterPro" id="IPR019180">
    <property type="entry name" value="Oxidoreductase-like_N"/>
</dbReference>
<name>A0A074ZFS3_AURSE</name>
<gene>
    <name evidence="3" type="ORF">AUEXF2481DRAFT_3268</name>
</gene>
<organism evidence="3 4">
    <name type="scientific">Aureobasidium subglaciale (strain EXF-2481)</name>
    <name type="common">Aureobasidium pullulans var. subglaciale</name>
    <dbReference type="NCBI Taxonomy" id="1043005"/>
    <lineage>
        <taxon>Eukaryota</taxon>
        <taxon>Fungi</taxon>
        <taxon>Dikarya</taxon>
        <taxon>Ascomycota</taxon>
        <taxon>Pezizomycotina</taxon>
        <taxon>Dothideomycetes</taxon>
        <taxon>Dothideomycetidae</taxon>
        <taxon>Dothideales</taxon>
        <taxon>Saccotheciaceae</taxon>
        <taxon>Aureobasidium</taxon>
    </lineage>
</organism>
<dbReference type="GO" id="GO:0005739">
    <property type="term" value="C:mitochondrion"/>
    <property type="evidence" value="ECO:0007669"/>
    <property type="project" value="TreeGrafter"/>
</dbReference>
<feature type="region of interest" description="Disordered" evidence="1">
    <location>
        <begin position="173"/>
        <end position="215"/>
    </location>
</feature>
<dbReference type="EMBL" id="KL584754">
    <property type="protein sequence ID" value="KEQ97461.1"/>
    <property type="molecule type" value="Genomic_DNA"/>
</dbReference>
<reference evidence="3 4" key="1">
    <citation type="journal article" date="2014" name="BMC Genomics">
        <title>Genome sequencing of four Aureobasidium pullulans varieties: biotechnological potential, stress tolerance, and description of new species.</title>
        <authorList>
            <person name="Gostin Ar C."/>
            <person name="Ohm R.A."/>
            <person name="Kogej T."/>
            <person name="Sonjak S."/>
            <person name="Turk M."/>
            <person name="Zajc J."/>
            <person name="Zalar P."/>
            <person name="Grube M."/>
            <person name="Sun H."/>
            <person name="Han J."/>
            <person name="Sharma A."/>
            <person name="Chiniquy J."/>
            <person name="Ngan C.Y."/>
            <person name="Lipzen A."/>
            <person name="Barry K."/>
            <person name="Grigoriev I.V."/>
            <person name="Gunde-Cimerman N."/>
        </authorList>
    </citation>
    <scope>NUCLEOTIDE SEQUENCE [LARGE SCALE GENOMIC DNA]</scope>
    <source>
        <strain evidence="3 4">EXF-2481</strain>
    </source>
</reference>
<dbReference type="InParanoid" id="A0A074ZFS3"/>
<accession>A0A074ZFS3</accession>
<dbReference type="RefSeq" id="XP_013345706.1">
    <property type="nucleotide sequence ID" value="XM_013490252.1"/>
</dbReference>
<dbReference type="OrthoDB" id="10064411at2759"/>
<dbReference type="OMA" id="VNCVWDM"/>